<sequence>MVSVKLPPKLRIGPFDFDIVVWSNEKGTDVGKFGEFSVVDGTISLDVTREHKTLDTLIHEILHAIWWTGNLAEENVSEEDAVSALSTGLLLMLRDNPEILKIINQWAKRTRTL</sequence>
<protein>
    <submittedName>
        <fullName evidence="1">Uncharacterized protein</fullName>
    </submittedName>
</protein>
<accession>A0A6M3LLK1</accession>
<evidence type="ECO:0000313" key="1">
    <source>
        <dbReference type="EMBL" id="QJA94512.1"/>
    </source>
</evidence>
<gene>
    <name evidence="1" type="ORF">MM415B03834_0007</name>
</gene>
<dbReference type="EMBL" id="MT143238">
    <property type="protein sequence ID" value="QJA94512.1"/>
    <property type="molecule type" value="Genomic_DNA"/>
</dbReference>
<proteinExistence type="predicted"/>
<organism evidence="1">
    <name type="scientific">viral metagenome</name>
    <dbReference type="NCBI Taxonomy" id="1070528"/>
    <lineage>
        <taxon>unclassified sequences</taxon>
        <taxon>metagenomes</taxon>
        <taxon>organismal metagenomes</taxon>
    </lineage>
</organism>
<reference evidence="1" key="1">
    <citation type="submission" date="2020-03" db="EMBL/GenBank/DDBJ databases">
        <title>The deep terrestrial virosphere.</title>
        <authorList>
            <person name="Holmfeldt K."/>
            <person name="Nilsson E."/>
            <person name="Simone D."/>
            <person name="Lopez-Fernandez M."/>
            <person name="Wu X."/>
            <person name="de Brujin I."/>
            <person name="Lundin D."/>
            <person name="Andersson A."/>
            <person name="Bertilsson S."/>
            <person name="Dopson M."/>
        </authorList>
    </citation>
    <scope>NUCLEOTIDE SEQUENCE</scope>
    <source>
        <strain evidence="1">MM415B03834</strain>
    </source>
</reference>
<dbReference type="AlphaFoldDB" id="A0A6M3LLK1"/>
<name>A0A6M3LLK1_9ZZZZ</name>